<name>A0A2S5KPP6_9PROT</name>
<evidence type="ECO:0000313" key="8">
    <source>
        <dbReference type="EMBL" id="PPC76781.1"/>
    </source>
</evidence>
<keyword evidence="3 6" id="KW-0032">Aminotransferase</keyword>
<protein>
    <recommendedName>
        <fullName evidence="6">Aminotransferase</fullName>
        <ecNumber evidence="6">2.6.1.-</ecNumber>
    </recommendedName>
</protein>
<evidence type="ECO:0000313" key="9">
    <source>
        <dbReference type="Proteomes" id="UP000238196"/>
    </source>
</evidence>
<dbReference type="GO" id="GO:0008483">
    <property type="term" value="F:transaminase activity"/>
    <property type="evidence" value="ECO:0007669"/>
    <property type="project" value="UniProtKB-KW"/>
</dbReference>
<dbReference type="Gene3D" id="3.90.1150.10">
    <property type="entry name" value="Aspartate Aminotransferase, domain 1"/>
    <property type="match status" value="1"/>
</dbReference>
<dbReference type="GO" id="GO:0030170">
    <property type="term" value="F:pyridoxal phosphate binding"/>
    <property type="evidence" value="ECO:0007669"/>
    <property type="project" value="InterPro"/>
</dbReference>
<dbReference type="Proteomes" id="UP000238196">
    <property type="component" value="Unassembled WGS sequence"/>
</dbReference>
<gene>
    <name evidence="8" type="ORF">C4K68_13725</name>
</gene>
<dbReference type="PANTHER" id="PTHR46383">
    <property type="entry name" value="ASPARTATE AMINOTRANSFERASE"/>
    <property type="match status" value="1"/>
</dbReference>
<sequence length="401" mass="43501">MKIQSERVKSIQSSPSLTISAIAKEMVARGEPVIDLSIGEPDFNTPAHIIEAAYQAMLAGQTRYTAPAGTEALRQAVADKFRRENDLDYSAQQISIGNGAKQLLFNAFAATLEQGDEVIIPAPYWVSYADIVRLNGGVPVVINCPEQQGFKLTPQQLQAAFTERTRWVMFNSPCNPTGMIYTREEFAALGEVLLRHPDVLILSDEIYEHIALGNTPFVSFVQAYPALKERTMVLNGVSKAYAMTGWRLGYAAGPQELITALNKLQSQSTGCPSAISQAAALAALQGPQDFVREATAEYRARGELVVRALQGIRGLTLAVPDGAFYAFPNCAAYLGKRTPQGQLISTDTELVRYLLEEGKVATVSGSAFGIDGYIRLSFATSRANLEVALGRIRDTLASLSQ</sequence>
<dbReference type="InterPro" id="IPR015424">
    <property type="entry name" value="PyrdxlP-dep_Trfase"/>
</dbReference>
<dbReference type="Pfam" id="PF00155">
    <property type="entry name" value="Aminotran_1_2"/>
    <property type="match status" value="1"/>
</dbReference>
<evidence type="ECO:0000256" key="3">
    <source>
        <dbReference type="ARBA" id="ARBA00022576"/>
    </source>
</evidence>
<organism evidence="8 9">
    <name type="scientific">Proteobacteria bacterium 228</name>
    <dbReference type="NCBI Taxonomy" id="2083153"/>
    <lineage>
        <taxon>Bacteria</taxon>
        <taxon>Pseudomonadati</taxon>
        <taxon>Pseudomonadota</taxon>
    </lineage>
</organism>
<dbReference type="InterPro" id="IPR004838">
    <property type="entry name" value="NHTrfase_class1_PyrdxlP-BS"/>
</dbReference>
<keyword evidence="5" id="KW-0663">Pyridoxal phosphate</keyword>
<evidence type="ECO:0000256" key="4">
    <source>
        <dbReference type="ARBA" id="ARBA00022679"/>
    </source>
</evidence>
<dbReference type="PROSITE" id="PS00105">
    <property type="entry name" value="AA_TRANSFER_CLASS_1"/>
    <property type="match status" value="1"/>
</dbReference>
<dbReference type="CDD" id="cd00609">
    <property type="entry name" value="AAT_like"/>
    <property type="match status" value="1"/>
</dbReference>
<evidence type="ECO:0000256" key="5">
    <source>
        <dbReference type="ARBA" id="ARBA00022898"/>
    </source>
</evidence>
<evidence type="ECO:0000259" key="7">
    <source>
        <dbReference type="Pfam" id="PF00155"/>
    </source>
</evidence>
<evidence type="ECO:0000256" key="6">
    <source>
        <dbReference type="RuleBase" id="RU000481"/>
    </source>
</evidence>
<feature type="domain" description="Aminotransferase class I/classII large" evidence="7">
    <location>
        <begin position="32"/>
        <end position="392"/>
    </location>
</feature>
<dbReference type="AlphaFoldDB" id="A0A2S5KPP6"/>
<comment type="caution">
    <text evidence="8">The sequence shown here is derived from an EMBL/GenBank/DDBJ whole genome shotgun (WGS) entry which is preliminary data.</text>
</comment>
<comment type="similarity">
    <text evidence="2 6">Belongs to the class-I pyridoxal-phosphate-dependent aminotransferase family.</text>
</comment>
<proteinExistence type="inferred from homology"/>
<dbReference type="SUPFAM" id="SSF53383">
    <property type="entry name" value="PLP-dependent transferases"/>
    <property type="match status" value="1"/>
</dbReference>
<dbReference type="EMBL" id="PRLP01000041">
    <property type="protein sequence ID" value="PPC76781.1"/>
    <property type="molecule type" value="Genomic_DNA"/>
</dbReference>
<keyword evidence="4 6" id="KW-0808">Transferase</keyword>
<dbReference type="InterPro" id="IPR015422">
    <property type="entry name" value="PyrdxlP-dep_Trfase_small"/>
</dbReference>
<evidence type="ECO:0000256" key="2">
    <source>
        <dbReference type="ARBA" id="ARBA00007441"/>
    </source>
</evidence>
<dbReference type="EC" id="2.6.1.-" evidence="6"/>
<dbReference type="GO" id="GO:0006520">
    <property type="term" value="P:amino acid metabolic process"/>
    <property type="evidence" value="ECO:0007669"/>
    <property type="project" value="InterPro"/>
</dbReference>
<dbReference type="Gene3D" id="3.40.640.10">
    <property type="entry name" value="Type I PLP-dependent aspartate aminotransferase-like (Major domain)"/>
    <property type="match status" value="1"/>
</dbReference>
<dbReference type="InterPro" id="IPR050596">
    <property type="entry name" value="AspAT/PAT-like"/>
</dbReference>
<dbReference type="InterPro" id="IPR004839">
    <property type="entry name" value="Aminotransferase_I/II_large"/>
</dbReference>
<evidence type="ECO:0000256" key="1">
    <source>
        <dbReference type="ARBA" id="ARBA00001933"/>
    </source>
</evidence>
<dbReference type="PANTHER" id="PTHR46383:SF1">
    <property type="entry name" value="ASPARTATE AMINOTRANSFERASE"/>
    <property type="match status" value="1"/>
</dbReference>
<comment type="cofactor">
    <cofactor evidence="1 6">
        <name>pyridoxal 5'-phosphate</name>
        <dbReference type="ChEBI" id="CHEBI:597326"/>
    </cofactor>
</comment>
<reference evidence="8 9" key="1">
    <citation type="submission" date="2018-02" db="EMBL/GenBank/DDBJ databases">
        <title>novel marine gammaproteobacteria from coastal saline agro ecosystem.</title>
        <authorList>
            <person name="Krishnan R."/>
            <person name="Ramesh Kumar N."/>
        </authorList>
    </citation>
    <scope>NUCLEOTIDE SEQUENCE [LARGE SCALE GENOMIC DNA]</scope>
    <source>
        <strain evidence="8 9">228</strain>
    </source>
</reference>
<dbReference type="OrthoDB" id="9804407at2"/>
<dbReference type="FunFam" id="3.40.640.10:FF:000033">
    <property type="entry name" value="Aspartate aminotransferase"/>
    <property type="match status" value="1"/>
</dbReference>
<accession>A0A2S5KPP6</accession>
<dbReference type="InterPro" id="IPR015421">
    <property type="entry name" value="PyrdxlP-dep_Trfase_major"/>
</dbReference>